<name>A0A919TVJ1_9ACTN</name>
<evidence type="ECO:0000313" key="3">
    <source>
        <dbReference type="Proteomes" id="UP000623608"/>
    </source>
</evidence>
<reference evidence="2" key="1">
    <citation type="submission" date="2021-01" db="EMBL/GenBank/DDBJ databases">
        <title>Whole genome shotgun sequence of Actinoplanes tereljensis NBRC 105297.</title>
        <authorList>
            <person name="Komaki H."/>
            <person name="Tamura T."/>
        </authorList>
    </citation>
    <scope>NUCLEOTIDE SEQUENCE</scope>
    <source>
        <strain evidence="2">NBRC 105297</strain>
    </source>
</reference>
<feature type="region of interest" description="Disordered" evidence="1">
    <location>
        <begin position="74"/>
        <end position="96"/>
    </location>
</feature>
<dbReference type="RefSeq" id="WP_203811284.1">
    <property type="nucleotide sequence ID" value="NZ_BOMY01000039.1"/>
</dbReference>
<dbReference type="AlphaFoldDB" id="A0A919TVJ1"/>
<dbReference type="EMBL" id="BOMY01000039">
    <property type="protein sequence ID" value="GIF23389.1"/>
    <property type="molecule type" value="Genomic_DNA"/>
</dbReference>
<organism evidence="2 3">
    <name type="scientific">Paractinoplanes tereljensis</name>
    <dbReference type="NCBI Taxonomy" id="571912"/>
    <lineage>
        <taxon>Bacteria</taxon>
        <taxon>Bacillati</taxon>
        <taxon>Actinomycetota</taxon>
        <taxon>Actinomycetes</taxon>
        <taxon>Micromonosporales</taxon>
        <taxon>Micromonosporaceae</taxon>
        <taxon>Paractinoplanes</taxon>
    </lineage>
</organism>
<keyword evidence="3" id="KW-1185">Reference proteome</keyword>
<proteinExistence type="predicted"/>
<accession>A0A919TVJ1</accession>
<feature type="region of interest" description="Disordered" evidence="1">
    <location>
        <begin position="28"/>
        <end position="50"/>
    </location>
</feature>
<comment type="caution">
    <text evidence="2">The sequence shown here is derived from an EMBL/GenBank/DDBJ whole genome shotgun (WGS) entry which is preliminary data.</text>
</comment>
<evidence type="ECO:0000256" key="1">
    <source>
        <dbReference type="SAM" id="MobiDB-lite"/>
    </source>
</evidence>
<evidence type="ECO:0000313" key="2">
    <source>
        <dbReference type="EMBL" id="GIF23389.1"/>
    </source>
</evidence>
<gene>
    <name evidence="2" type="ORF">Ate02nite_61190</name>
</gene>
<feature type="compositionally biased region" description="Low complexity" evidence="1">
    <location>
        <begin position="33"/>
        <end position="45"/>
    </location>
</feature>
<dbReference type="Proteomes" id="UP000623608">
    <property type="component" value="Unassembled WGS sequence"/>
</dbReference>
<sequence length="96" mass="10081">MLFLLLFWSVVLMIAAFAVWPIIDKSRGEAGKSAKASPKAASAGGTEPESLEGVLVSRLSSGLISRGQYTRAMEGIAARDDERHPLTVPPDAGSPA</sequence>
<protein>
    <submittedName>
        <fullName evidence="2">Uncharacterized protein</fullName>
    </submittedName>
</protein>